<dbReference type="AlphaFoldDB" id="A0A7K0J9D7"/>
<feature type="region of interest" description="Disordered" evidence="1">
    <location>
        <begin position="39"/>
        <end position="66"/>
    </location>
</feature>
<protein>
    <submittedName>
        <fullName evidence="2">Uncharacterized protein</fullName>
    </submittedName>
</protein>
<evidence type="ECO:0000256" key="1">
    <source>
        <dbReference type="SAM" id="MobiDB-lite"/>
    </source>
</evidence>
<feature type="compositionally biased region" description="Basic and acidic residues" evidence="1">
    <location>
        <begin position="55"/>
        <end position="66"/>
    </location>
</feature>
<comment type="caution">
    <text evidence="2">The sequence shown here is derived from an EMBL/GenBank/DDBJ whole genome shotgun (WGS) entry which is preliminary data.</text>
</comment>
<evidence type="ECO:0000313" key="2">
    <source>
        <dbReference type="EMBL" id="MSS46575.1"/>
    </source>
</evidence>
<proteinExistence type="predicted"/>
<organism evidence="2 3">
    <name type="scientific">Cutibacterium porci</name>
    <dbReference type="NCBI Taxonomy" id="2605781"/>
    <lineage>
        <taxon>Bacteria</taxon>
        <taxon>Bacillati</taxon>
        <taxon>Actinomycetota</taxon>
        <taxon>Actinomycetes</taxon>
        <taxon>Propionibacteriales</taxon>
        <taxon>Propionibacteriaceae</taxon>
        <taxon>Cutibacterium</taxon>
    </lineage>
</organism>
<dbReference type="RefSeq" id="WP_154564783.1">
    <property type="nucleotide sequence ID" value="NZ_VUMG01000004.1"/>
</dbReference>
<evidence type="ECO:0000313" key="3">
    <source>
        <dbReference type="Proteomes" id="UP000466104"/>
    </source>
</evidence>
<keyword evidence="3" id="KW-1185">Reference proteome</keyword>
<gene>
    <name evidence="2" type="ORF">FYJ43_11235</name>
</gene>
<dbReference type="Proteomes" id="UP000466104">
    <property type="component" value="Unassembled WGS sequence"/>
</dbReference>
<dbReference type="EMBL" id="VUMG01000004">
    <property type="protein sequence ID" value="MSS46575.1"/>
    <property type="molecule type" value="Genomic_DNA"/>
</dbReference>
<name>A0A7K0J9D7_9ACTN</name>
<reference evidence="2 3" key="1">
    <citation type="submission" date="2019-08" db="EMBL/GenBank/DDBJ databases">
        <title>In-depth cultivation of the pig gut microbiome towards novel bacterial diversity and tailored functional studies.</title>
        <authorList>
            <person name="Wylensek D."/>
            <person name="Hitch T.C.A."/>
            <person name="Clavel T."/>
        </authorList>
    </citation>
    <scope>NUCLEOTIDE SEQUENCE [LARGE SCALE GENOMIC DNA]</scope>
    <source>
        <strain evidence="2 3">WCA-380-WT-3A</strain>
    </source>
</reference>
<accession>A0A7K0J9D7</accession>
<sequence>MTVGVTLAAKGCTTEQRDDLPLRSATMYHCAARRCTTAQRDDVPQPPVSVRHITRPHDSHDVTSPW</sequence>